<dbReference type="Gene3D" id="1.10.287.730">
    <property type="entry name" value="Helix hairpin bin"/>
    <property type="match status" value="1"/>
</dbReference>
<dbReference type="RefSeq" id="WP_205737940.1">
    <property type="nucleotide sequence ID" value="NZ_CP018632.1"/>
</dbReference>
<dbReference type="InterPro" id="IPR018314">
    <property type="entry name" value="RsmB/NOL1/NOP2-like_CS"/>
</dbReference>
<dbReference type="InterPro" id="IPR049560">
    <property type="entry name" value="MeTrfase_RsmB-F_NOP2_cat"/>
</dbReference>
<dbReference type="KEGG" id="gai:IMCC3135_06790"/>
<evidence type="ECO:0000256" key="2">
    <source>
        <dbReference type="ARBA" id="ARBA00004496"/>
    </source>
</evidence>
<dbReference type="NCBIfam" id="NF008149">
    <property type="entry name" value="PRK10901.1"/>
    <property type="match status" value="1"/>
</dbReference>
<evidence type="ECO:0000313" key="16">
    <source>
        <dbReference type="EMBL" id="ASJ71465.1"/>
    </source>
</evidence>
<dbReference type="GO" id="GO:0005829">
    <property type="term" value="C:cytosol"/>
    <property type="evidence" value="ECO:0007669"/>
    <property type="project" value="TreeGrafter"/>
</dbReference>
<dbReference type="PROSITE" id="PS51686">
    <property type="entry name" value="SAM_MT_RSMB_NOP"/>
    <property type="match status" value="1"/>
</dbReference>
<evidence type="ECO:0000256" key="9">
    <source>
        <dbReference type="ARBA" id="ARBA00022691"/>
    </source>
</evidence>
<keyword evidence="9 14" id="KW-0949">S-adenosyl-L-methionine</keyword>
<comment type="subcellular location">
    <subcellularLocation>
        <location evidence="2">Cytoplasm</location>
    </subcellularLocation>
</comment>
<keyword evidence="6" id="KW-0698">rRNA processing</keyword>
<evidence type="ECO:0000313" key="17">
    <source>
        <dbReference type="Proteomes" id="UP000250079"/>
    </source>
</evidence>
<dbReference type="NCBIfam" id="TIGR00563">
    <property type="entry name" value="rsmB"/>
    <property type="match status" value="1"/>
</dbReference>
<dbReference type="PANTHER" id="PTHR22807">
    <property type="entry name" value="NOP2 YEAST -RELATED NOL1/NOP2/FMU SUN DOMAIN-CONTAINING"/>
    <property type="match status" value="1"/>
</dbReference>
<dbReference type="Gene3D" id="3.30.70.1170">
    <property type="entry name" value="Sun protein, domain 3"/>
    <property type="match status" value="1"/>
</dbReference>
<protein>
    <recommendedName>
        <fullName evidence="4">16S rRNA (cytosine(967)-C(5))-methyltransferase</fullName>
        <ecNumber evidence="4">2.1.1.176</ecNumber>
    </recommendedName>
    <alternativeName>
        <fullName evidence="11">16S rRNA m5C967 methyltransferase</fullName>
    </alternativeName>
    <alternativeName>
        <fullName evidence="12">rRNA (cytosine-C(5)-)-methyltransferase RsmB</fullName>
    </alternativeName>
</protein>
<keyword evidence="7 14" id="KW-0489">Methyltransferase</keyword>
<dbReference type="FunFam" id="3.40.50.150:FF:000022">
    <property type="entry name" value="Ribosomal RNA small subunit methyltransferase B"/>
    <property type="match status" value="1"/>
</dbReference>
<evidence type="ECO:0000256" key="8">
    <source>
        <dbReference type="ARBA" id="ARBA00022679"/>
    </source>
</evidence>
<dbReference type="InterPro" id="IPR004573">
    <property type="entry name" value="rRNA_ssu_MeTfrase_B"/>
</dbReference>
<dbReference type="EMBL" id="CP018632">
    <property type="protein sequence ID" value="ASJ71465.1"/>
    <property type="molecule type" value="Genomic_DNA"/>
</dbReference>
<dbReference type="InterPro" id="IPR054728">
    <property type="entry name" value="RsmB-like_ferredoxin"/>
</dbReference>
<evidence type="ECO:0000256" key="14">
    <source>
        <dbReference type="PROSITE-ProRule" id="PRU01023"/>
    </source>
</evidence>
<comment type="function">
    <text evidence="1">Specifically methylates the cytosine at position 967 (m5C967) of 16S rRNA.</text>
</comment>
<dbReference type="PROSITE" id="PS01153">
    <property type="entry name" value="NOL1_NOP2_SUN"/>
    <property type="match status" value="1"/>
</dbReference>
<dbReference type="Pfam" id="PF22458">
    <property type="entry name" value="RsmF-B_ferredox"/>
    <property type="match status" value="1"/>
</dbReference>
<dbReference type="SUPFAM" id="SSF48013">
    <property type="entry name" value="NusB-like"/>
    <property type="match status" value="1"/>
</dbReference>
<dbReference type="Gene3D" id="1.10.940.10">
    <property type="entry name" value="NusB-like"/>
    <property type="match status" value="1"/>
</dbReference>
<dbReference type="InterPro" id="IPR001678">
    <property type="entry name" value="MeTrfase_RsmB-F_NOP2_dom"/>
</dbReference>
<dbReference type="GO" id="GO:0006355">
    <property type="term" value="P:regulation of DNA-templated transcription"/>
    <property type="evidence" value="ECO:0007669"/>
    <property type="project" value="InterPro"/>
</dbReference>
<dbReference type="GO" id="GO:0003723">
    <property type="term" value="F:RNA binding"/>
    <property type="evidence" value="ECO:0007669"/>
    <property type="project" value="UniProtKB-UniRule"/>
</dbReference>
<gene>
    <name evidence="16" type="primary">rsmB</name>
    <name evidence="16" type="ORF">IMCC3135_06790</name>
</gene>
<keyword evidence="10 14" id="KW-0694">RNA-binding</keyword>
<feature type="active site" description="Nucleophile" evidence="14">
    <location>
        <position position="384"/>
    </location>
</feature>
<evidence type="ECO:0000256" key="13">
    <source>
        <dbReference type="ARBA" id="ARBA00047283"/>
    </source>
</evidence>
<keyword evidence="8 14" id="KW-0808">Transferase</keyword>
<dbReference type="SUPFAM" id="SSF53335">
    <property type="entry name" value="S-adenosyl-L-methionine-dependent methyltransferases"/>
    <property type="match status" value="1"/>
</dbReference>
<keyword evidence="17" id="KW-1185">Reference proteome</keyword>
<dbReference type="InterPro" id="IPR006027">
    <property type="entry name" value="NusB_RsmB_TIM44"/>
</dbReference>
<dbReference type="AlphaFoldDB" id="A0A2Z2NLP2"/>
<dbReference type="Pfam" id="PF01189">
    <property type="entry name" value="Methyltr_RsmB-F"/>
    <property type="match status" value="1"/>
</dbReference>
<comment type="similarity">
    <text evidence="3 14">Belongs to the class I-like SAM-binding methyltransferase superfamily. RsmB/NOP family.</text>
</comment>
<evidence type="ECO:0000256" key="5">
    <source>
        <dbReference type="ARBA" id="ARBA00022490"/>
    </source>
</evidence>
<feature type="binding site" evidence="14">
    <location>
        <position position="284"/>
    </location>
    <ligand>
        <name>S-adenosyl-L-methionine</name>
        <dbReference type="ChEBI" id="CHEBI:59789"/>
    </ligand>
</feature>
<evidence type="ECO:0000259" key="15">
    <source>
        <dbReference type="PROSITE" id="PS51686"/>
    </source>
</evidence>
<dbReference type="InterPro" id="IPR035926">
    <property type="entry name" value="NusB-like_sf"/>
</dbReference>
<evidence type="ECO:0000256" key="4">
    <source>
        <dbReference type="ARBA" id="ARBA00012140"/>
    </source>
</evidence>
<organism evidence="16 17">
    <name type="scientific">Granulosicoccus antarcticus IMCC3135</name>
    <dbReference type="NCBI Taxonomy" id="1192854"/>
    <lineage>
        <taxon>Bacteria</taxon>
        <taxon>Pseudomonadati</taxon>
        <taxon>Pseudomonadota</taxon>
        <taxon>Gammaproteobacteria</taxon>
        <taxon>Chromatiales</taxon>
        <taxon>Granulosicoccaceae</taxon>
        <taxon>Granulosicoccus</taxon>
    </lineage>
</organism>
<feature type="domain" description="SAM-dependent MTase RsmB/NOP-type" evidence="15">
    <location>
        <begin position="169"/>
        <end position="432"/>
    </location>
</feature>
<dbReference type="PRINTS" id="PR02008">
    <property type="entry name" value="RCMTFAMILY"/>
</dbReference>
<dbReference type="Pfam" id="PF01029">
    <property type="entry name" value="NusB"/>
    <property type="match status" value="1"/>
</dbReference>
<evidence type="ECO:0000256" key="11">
    <source>
        <dbReference type="ARBA" id="ARBA00030399"/>
    </source>
</evidence>
<evidence type="ECO:0000256" key="7">
    <source>
        <dbReference type="ARBA" id="ARBA00022603"/>
    </source>
</evidence>
<evidence type="ECO:0000256" key="6">
    <source>
        <dbReference type="ARBA" id="ARBA00022552"/>
    </source>
</evidence>
<evidence type="ECO:0000256" key="12">
    <source>
        <dbReference type="ARBA" id="ARBA00031088"/>
    </source>
</evidence>
<sequence length="434" mass="47937">MKANAARPVTISLRLACVQLMQQLQTGGGSLTRLLPTAQARVVEREQAQLQAWSYGFARFSGELAGIVDQLLDKPLKKKDLDVYLLLQLGIFQLRHTPTSAHAAVDETVKVSKHLKKPWARGLVNAVLRNYQRRAEELESALLESQRLSHPDWLLKRLQEDWPDQWRHICEQNNQQAPMTLRVNSRRGSTEDYQQRLLAVECPAASVPEAQQALCLEKPASVQQLPGFDAGDVSVQDAAAQLAAGYLSRFSAPGGRLLDACSAPGGKTAHALELDHFSAVVALDQDALRLQRVADTLTRLGLAERAQLHAVDAGELEQWWDGEAFDAVLLDAPCSGTGVIRRHPDIKLLRRDSDIEVLVALQAQLLDQLWRTLKPGGFFLYATCSTLKAENEQQVEAFLARTDDAVLLADTRQIFPGDNGMDGFFYAPIGKRAG</sequence>
<dbReference type="EC" id="2.1.1.176" evidence="4"/>
<keyword evidence="5" id="KW-0963">Cytoplasm</keyword>
<accession>A0A2Z2NLP2</accession>
<name>A0A2Z2NLP2_9GAMM</name>
<dbReference type="GO" id="GO:0070475">
    <property type="term" value="P:rRNA base methylation"/>
    <property type="evidence" value="ECO:0007669"/>
    <property type="project" value="TreeGrafter"/>
</dbReference>
<dbReference type="PANTHER" id="PTHR22807:SF61">
    <property type="entry name" value="NOL1_NOP2_SUN FAMILY PROTEIN _ ANTITERMINATION NUSB DOMAIN-CONTAINING PROTEIN"/>
    <property type="match status" value="1"/>
</dbReference>
<feature type="binding site" evidence="14">
    <location>
        <position position="331"/>
    </location>
    <ligand>
        <name>S-adenosyl-L-methionine</name>
        <dbReference type="ChEBI" id="CHEBI:59789"/>
    </ligand>
</feature>
<reference evidence="16 17" key="1">
    <citation type="submission" date="2016-12" db="EMBL/GenBank/DDBJ databases">
        <authorList>
            <person name="Song W.-J."/>
            <person name="Kurnit D.M."/>
        </authorList>
    </citation>
    <scope>NUCLEOTIDE SEQUENCE [LARGE SCALE GENOMIC DNA]</scope>
    <source>
        <strain evidence="16 17">IMCC3135</strain>
    </source>
</reference>
<dbReference type="GO" id="GO:0009383">
    <property type="term" value="F:rRNA (cytosine-C5-)-methyltransferase activity"/>
    <property type="evidence" value="ECO:0007669"/>
    <property type="project" value="TreeGrafter"/>
</dbReference>
<dbReference type="InterPro" id="IPR029063">
    <property type="entry name" value="SAM-dependent_MTases_sf"/>
</dbReference>
<feature type="binding site" evidence="14">
    <location>
        <position position="312"/>
    </location>
    <ligand>
        <name>S-adenosyl-L-methionine</name>
        <dbReference type="ChEBI" id="CHEBI:59789"/>
    </ligand>
</feature>
<dbReference type="InterPro" id="IPR023267">
    <property type="entry name" value="RCMT"/>
</dbReference>
<dbReference type="Proteomes" id="UP000250079">
    <property type="component" value="Chromosome"/>
</dbReference>
<dbReference type="Gene3D" id="3.40.50.150">
    <property type="entry name" value="Vaccinia Virus protein VP39"/>
    <property type="match status" value="1"/>
</dbReference>
<evidence type="ECO:0000256" key="3">
    <source>
        <dbReference type="ARBA" id="ARBA00007494"/>
    </source>
</evidence>
<feature type="binding site" evidence="14">
    <location>
        <begin position="261"/>
        <end position="267"/>
    </location>
    <ligand>
        <name>S-adenosyl-L-methionine</name>
        <dbReference type="ChEBI" id="CHEBI:59789"/>
    </ligand>
</feature>
<proteinExistence type="inferred from homology"/>
<dbReference type="CDD" id="cd02440">
    <property type="entry name" value="AdoMet_MTases"/>
    <property type="match status" value="1"/>
</dbReference>
<evidence type="ECO:0000256" key="1">
    <source>
        <dbReference type="ARBA" id="ARBA00002724"/>
    </source>
</evidence>
<evidence type="ECO:0000256" key="10">
    <source>
        <dbReference type="ARBA" id="ARBA00022884"/>
    </source>
</evidence>
<comment type="catalytic activity">
    <reaction evidence="13">
        <text>cytidine(967) in 16S rRNA + S-adenosyl-L-methionine = 5-methylcytidine(967) in 16S rRNA + S-adenosyl-L-homocysteine + H(+)</text>
        <dbReference type="Rhea" id="RHEA:42748"/>
        <dbReference type="Rhea" id="RHEA-COMP:10219"/>
        <dbReference type="Rhea" id="RHEA-COMP:10220"/>
        <dbReference type="ChEBI" id="CHEBI:15378"/>
        <dbReference type="ChEBI" id="CHEBI:57856"/>
        <dbReference type="ChEBI" id="CHEBI:59789"/>
        <dbReference type="ChEBI" id="CHEBI:74483"/>
        <dbReference type="ChEBI" id="CHEBI:82748"/>
        <dbReference type="EC" id="2.1.1.176"/>
    </reaction>
</comment>